<dbReference type="Pfam" id="PF00213">
    <property type="entry name" value="OSCP"/>
    <property type="match status" value="1"/>
</dbReference>
<keyword evidence="4" id="KW-0406">Ion transport</keyword>
<evidence type="ECO:0000256" key="4">
    <source>
        <dbReference type="ARBA" id="ARBA00023065"/>
    </source>
</evidence>
<organism evidence="7 8">
    <name type="scientific">Candidatus Spyradosoma merdigallinarum</name>
    <dbReference type="NCBI Taxonomy" id="2840950"/>
    <lineage>
        <taxon>Bacteria</taxon>
        <taxon>Pseudomonadati</taxon>
        <taxon>Verrucomicrobiota</taxon>
        <taxon>Opitutia</taxon>
        <taxon>Opitutia incertae sedis</taxon>
        <taxon>Candidatus Spyradosoma</taxon>
    </lineage>
</organism>
<evidence type="ECO:0000256" key="1">
    <source>
        <dbReference type="ARBA" id="ARBA00004370"/>
    </source>
</evidence>
<comment type="subcellular location">
    <subcellularLocation>
        <location evidence="1">Membrane</location>
    </subcellularLocation>
</comment>
<protein>
    <submittedName>
        <fullName evidence="7">F0F1 ATP synthase subunit delta</fullName>
    </submittedName>
</protein>
<accession>A0A9D1NK49</accession>
<dbReference type="InterPro" id="IPR000711">
    <property type="entry name" value="ATPase_OSCP/dsu"/>
</dbReference>
<evidence type="ECO:0000313" key="7">
    <source>
        <dbReference type="EMBL" id="HIV04099.1"/>
    </source>
</evidence>
<dbReference type="AlphaFoldDB" id="A0A9D1NK49"/>
<comment type="caution">
    <text evidence="7">The sequence shown here is derived from an EMBL/GenBank/DDBJ whole genome shotgun (WGS) entry which is preliminary data.</text>
</comment>
<dbReference type="Proteomes" id="UP000886812">
    <property type="component" value="Unassembled WGS sequence"/>
</dbReference>
<evidence type="ECO:0000256" key="5">
    <source>
        <dbReference type="ARBA" id="ARBA00023136"/>
    </source>
</evidence>
<keyword evidence="2" id="KW-0813">Transport</keyword>
<evidence type="ECO:0000256" key="6">
    <source>
        <dbReference type="ARBA" id="ARBA00023310"/>
    </source>
</evidence>
<keyword evidence="6" id="KW-0066">ATP synthesis</keyword>
<dbReference type="GO" id="GO:0016020">
    <property type="term" value="C:membrane"/>
    <property type="evidence" value="ECO:0007669"/>
    <property type="project" value="UniProtKB-SubCell"/>
</dbReference>
<name>A0A9D1NK49_9BACT</name>
<gene>
    <name evidence="7" type="ORF">IAC75_02975</name>
</gene>
<keyword evidence="3" id="KW-0375">Hydrogen ion transport</keyword>
<dbReference type="GO" id="GO:0046933">
    <property type="term" value="F:proton-transporting ATP synthase activity, rotational mechanism"/>
    <property type="evidence" value="ECO:0007669"/>
    <property type="project" value="InterPro"/>
</dbReference>
<sequence length="138" mass="14930">MAKKDREKILRKTTERLVELSRGADGRVDEARVRAVLAELPRAFPPTRLRPLLKNFYAAVARELRFSQARIEFAGTLPAGTADEIAAHFSARCGRPIAPAPEENPALLGGLRVQVGDDVFDASLAGALARLRLSLSGA</sequence>
<evidence type="ECO:0000313" key="8">
    <source>
        <dbReference type="Proteomes" id="UP000886812"/>
    </source>
</evidence>
<evidence type="ECO:0000256" key="2">
    <source>
        <dbReference type="ARBA" id="ARBA00022448"/>
    </source>
</evidence>
<dbReference type="EMBL" id="DVOG01000076">
    <property type="protein sequence ID" value="HIV04099.1"/>
    <property type="molecule type" value="Genomic_DNA"/>
</dbReference>
<keyword evidence="5" id="KW-0472">Membrane</keyword>
<evidence type="ECO:0000256" key="3">
    <source>
        <dbReference type="ARBA" id="ARBA00022781"/>
    </source>
</evidence>
<proteinExistence type="predicted"/>
<reference evidence="7" key="1">
    <citation type="submission" date="2020-10" db="EMBL/GenBank/DDBJ databases">
        <authorList>
            <person name="Gilroy R."/>
        </authorList>
    </citation>
    <scope>NUCLEOTIDE SEQUENCE</scope>
    <source>
        <strain evidence="7">10669</strain>
    </source>
</reference>
<reference evidence="7" key="2">
    <citation type="journal article" date="2021" name="PeerJ">
        <title>Extensive microbial diversity within the chicken gut microbiome revealed by metagenomics and culture.</title>
        <authorList>
            <person name="Gilroy R."/>
            <person name="Ravi A."/>
            <person name="Getino M."/>
            <person name="Pursley I."/>
            <person name="Horton D.L."/>
            <person name="Alikhan N.F."/>
            <person name="Baker D."/>
            <person name="Gharbi K."/>
            <person name="Hall N."/>
            <person name="Watson M."/>
            <person name="Adriaenssens E.M."/>
            <person name="Foster-Nyarko E."/>
            <person name="Jarju S."/>
            <person name="Secka A."/>
            <person name="Antonio M."/>
            <person name="Oren A."/>
            <person name="Chaudhuri R.R."/>
            <person name="La Ragione R."/>
            <person name="Hildebrand F."/>
            <person name="Pallen M.J."/>
        </authorList>
    </citation>
    <scope>NUCLEOTIDE SEQUENCE</scope>
    <source>
        <strain evidence="7">10669</strain>
    </source>
</reference>